<dbReference type="SMART" id="SM00450">
    <property type="entry name" value="RHOD"/>
    <property type="match status" value="1"/>
</dbReference>
<name>A0ABP9LV14_9BURK</name>
<dbReference type="InterPro" id="IPR036873">
    <property type="entry name" value="Rhodanese-like_dom_sf"/>
</dbReference>
<comment type="caution">
    <text evidence="4">The sequence shown here is derived from an EMBL/GenBank/DDBJ whole genome shotgun (WGS) entry which is preliminary data.</text>
</comment>
<dbReference type="SUPFAM" id="SSF52821">
    <property type="entry name" value="Rhodanese/Cell cycle control phosphatase"/>
    <property type="match status" value="1"/>
</dbReference>
<proteinExistence type="inferred from homology"/>
<dbReference type="HAMAP" id="MF_00469">
    <property type="entry name" value="TrhO"/>
    <property type="match status" value="1"/>
</dbReference>
<sequence>MAKYLVAALYHFVELDDYESLQQPLIDFCEQRDIIGTLLLAREGINGTIAGPEQGVREVLDYLRSDSRMAKLEHKEAWADVMPFYRLKIKLKKEIVTLGVPDLKTAEMVGQYVPPQEWNDLISQPDVVLIDTRNDYEVGIGTFKNAINPKTDSFSQFPEWVEQQRKPGGVLHGKPRVAMFCTGGIRCEKSTAFMRSQGFDEVYHLQGGILKYLEEIPENQSMWVGECFVFDERVSVGHGLKRGDYVFCRACRMPVSAAEREMPQYEEGVSCPYCHGTLDAEKVARLRERQKQMQLAKERRQRHVGAPMEVLKEQKRRRLAELAERSRLAQEKAEREQAAQKDQPMAC</sequence>
<evidence type="ECO:0000313" key="5">
    <source>
        <dbReference type="Proteomes" id="UP001500227"/>
    </source>
</evidence>
<dbReference type="CDD" id="cd01518">
    <property type="entry name" value="RHOD_YceA"/>
    <property type="match status" value="1"/>
</dbReference>
<dbReference type="Proteomes" id="UP001500227">
    <property type="component" value="Unassembled WGS sequence"/>
</dbReference>
<evidence type="ECO:0000259" key="3">
    <source>
        <dbReference type="PROSITE" id="PS50206"/>
    </source>
</evidence>
<accession>A0ABP9LV14</accession>
<dbReference type="EMBL" id="BAABKD010000001">
    <property type="protein sequence ID" value="GAA5083758.1"/>
    <property type="molecule type" value="Genomic_DNA"/>
</dbReference>
<dbReference type="InterPro" id="IPR040503">
    <property type="entry name" value="TRHO_N"/>
</dbReference>
<reference evidence="5" key="1">
    <citation type="journal article" date="2019" name="Int. J. Syst. Evol. Microbiol.">
        <title>The Global Catalogue of Microorganisms (GCM) 10K type strain sequencing project: providing services to taxonomists for standard genome sequencing and annotation.</title>
        <authorList>
            <consortium name="The Broad Institute Genomics Platform"/>
            <consortium name="The Broad Institute Genome Sequencing Center for Infectious Disease"/>
            <person name="Wu L."/>
            <person name="Ma J."/>
        </authorList>
    </citation>
    <scope>NUCLEOTIDE SEQUENCE [LARGE SCALE GENOMIC DNA]</scope>
    <source>
        <strain evidence="5">JCM 18423</strain>
    </source>
</reference>
<dbReference type="Gene3D" id="3.40.250.10">
    <property type="entry name" value="Rhodanese-like domain"/>
    <property type="match status" value="1"/>
</dbReference>
<dbReference type="InterPro" id="IPR001763">
    <property type="entry name" value="Rhodanese-like_dom"/>
</dbReference>
<keyword evidence="1" id="KW-0819">tRNA processing</keyword>
<comment type="similarity">
    <text evidence="1">Belongs to the TrhO family.</text>
</comment>
<comment type="catalytic activity">
    <reaction evidence="1">
        <text>uridine(34) in tRNA + AH2 + O2 = 5-hydroxyuridine(34) in tRNA + A + H2O</text>
        <dbReference type="Rhea" id="RHEA:64224"/>
        <dbReference type="Rhea" id="RHEA-COMP:11727"/>
        <dbReference type="Rhea" id="RHEA-COMP:13381"/>
        <dbReference type="ChEBI" id="CHEBI:13193"/>
        <dbReference type="ChEBI" id="CHEBI:15377"/>
        <dbReference type="ChEBI" id="CHEBI:15379"/>
        <dbReference type="ChEBI" id="CHEBI:17499"/>
        <dbReference type="ChEBI" id="CHEBI:65315"/>
        <dbReference type="ChEBI" id="CHEBI:136877"/>
    </reaction>
</comment>
<evidence type="ECO:0000313" key="4">
    <source>
        <dbReference type="EMBL" id="GAA5083758.1"/>
    </source>
</evidence>
<dbReference type="Pfam" id="PF17773">
    <property type="entry name" value="UPF0176_N"/>
    <property type="match status" value="1"/>
</dbReference>
<keyword evidence="1" id="KW-0560">Oxidoreductase</keyword>
<dbReference type="EC" id="1.14.-.-" evidence="1"/>
<dbReference type="RefSeq" id="WP_345368788.1">
    <property type="nucleotide sequence ID" value="NZ_BAABKD010000001.1"/>
</dbReference>
<feature type="domain" description="Rhodanese" evidence="3">
    <location>
        <begin position="123"/>
        <end position="221"/>
    </location>
</feature>
<dbReference type="InterPro" id="IPR020936">
    <property type="entry name" value="TrhO"/>
</dbReference>
<gene>
    <name evidence="1" type="primary">trhO</name>
    <name evidence="4" type="ORF">GCM10023337_00730</name>
</gene>
<evidence type="ECO:0000256" key="2">
    <source>
        <dbReference type="SAM" id="MobiDB-lite"/>
    </source>
</evidence>
<dbReference type="Pfam" id="PF00581">
    <property type="entry name" value="Rhodanese"/>
    <property type="match status" value="1"/>
</dbReference>
<keyword evidence="5" id="KW-1185">Reference proteome</keyword>
<dbReference type="PROSITE" id="PS50206">
    <property type="entry name" value="RHODANESE_3"/>
    <property type="match status" value="1"/>
</dbReference>
<feature type="region of interest" description="Disordered" evidence="2">
    <location>
        <begin position="323"/>
        <end position="347"/>
    </location>
</feature>
<dbReference type="NCBIfam" id="NF001136">
    <property type="entry name" value="PRK00142.1-4"/>
    <property type="match status" value="1"/>
</dbReference>
<evidence type="ECO:0000256" key="1">
    <source>
        <dbReference type="HAMAP-Rule" id="MF_00469"/>
    </source>
</evidence>
<dbReference type="PANTHER" id="PTHR43268">
    <property type="entry name" value="THIOSULFATE SULFURTRANSFERASE/RHODANESE-LIKE DOMAIN-CONTAINING PROTEIN 2"/>
    <property type="match status" value="1"/>
</dbReference>
<feature type="compositionally biased region" description="Basic and acidic residues" evidence="2">
    <location>
        <begin position="323"/>
        <end position="339"/>
    </location>
</feature>
<protein>
    <recommendedName>
        <fullName evidence="1">tRNA uridine(34) hydroxylase</fullName>
        <ecNumber evidence="1">1.14.-.-</ecNumber>
    </recommendedName>
    <alternativeName>
        <fullName evidence="1">tRNA hydroxylation protein O</fullName>
    </alternativeName>
</protein>
<organism evidence="4 5">
    <name type="scientific">Paenalcaligenes hermetiae</name>
    <dbReference type="NCBI Taxonomy" id="1157987"/>
    <lineage>
        <taxon>Bacteria</taxon>
        <taxon>Pseudomonadati</taxon>
        <taxon>Pseudomonadota</taxon>
        <taxon>Betaproteobacteria</taxon>
        <taxon>Burkholderiales</taxon>
        <taxon>Alcaligenaceae</taxon>
        <taxon>Paenalcaligenes</taxon>
    </lineage>
</organism>
<dbReference type="Gene3D" id="3.30.70.100">
    <property type="match status" value="1"/>
</dbReference>
<dbReference type="PANTHER" id="PTHR43268:SF3">
    <property type="entry name" value="RHODANESE-LIKE DOMAIN-CONTAINING PROTEIN 7-RELATED"/>
    <property type="match status" value="1"/>
</dbReference>
<comment type="function">
    <text evidence="1">Catalyzes oxygen-dependent 5-hydroxyuridine (ho5U) modification at position 34 in tRNAs.</text>
</comment>